<evidence type="ECO:0000259" key="2">
    <source>
        <dbReference type="Pfam" id="PF03050"/>
    </source>
</evidence>
<evidence type="ECO:0000256" key="1">
    <source>
        <dbReference type="SAM" id="MobiDB-lite"/>
    </source>
</evidence>
<evidence type="ECO:0000313" key="4">
    <source>
        <dbReference type="EMBL" id="PYF06402.1"/>
    </source>
</evidence>
<dbReference type="EMBL" id="QJTK01000029">
    <property type="protein sequence ID" value="PYF06402.1"/>
    <property type="molecule type" value="Genomic_DNA"/>
</dbReference>
<protein>
    <submittedName>
        <fullName evidence="4">Transposase</fullName>
    </submittedName>
</protein>
<feature type="domain" description="Transposase IS66 central" evidence="2">
    <location>
        <begin position="235"/>
        <end position="510"/>
    </location>
</feature>
<gene>
    <name evidence="4" type="ORF">C8J30_1292</name>
</gene>
<evidence type="ECO:0000259" key="3">
    <source>
        <dbReference type="Pfam" id="PF13817"/>
    </source>
</evidence>
<dbReference type="InterPro" id="IPR004291">
    <property type="entry name" value="Transposase_IS66_central"/>
</dbReference>
<proteinExistence type="predicted"/>
<name>A0A318TNG2_9RHOB</name>
<organism evidence="4 5">
    <name type="scientific">Rhodobacter viridis</name>
    <dbReference type="NCBI Taxonomy" id="1054202"/>
    <lineage>
        <taxon>Bacteria</taxon>
        <taxon>Pseudomonadati</taxon>
        <taxon>Pseudomonadota</taxon>
        <taxon>Alphaproteobacteria</taxon>
        <taxon>Rhodobacterales</taxon>
        <taxon>Rhodobacter group</taxon>
        <taxon>Rhodobacter</taxon>
    </lineage>
</organism>
<feature type="compositionally biased region" description="Acidic residues" evidence="1">
    <location>
        <begin position="116"/>
        <end position="130"/>
    </location>
</feature>
<accession>A0A318TNG2</accession>
<comment type="caution">
    <text evidence="4">The sequence shown here is derived from an EMBL/GenBank/DDBJ whole genome shotgun (WGS) entry which is preliminary data.</text>
</comment>
<dbReference type="InterPro" id="IPR052344">
    <property type="entry name" value="Transposase-related"/>
</dbReference>
<dbReference type="Pfam" id="PF03050">
    <property type="entry name" value="DDE_Tnp_IS66"/>
    <property type="match status" value="1"/>
</dbReference>
<feature type="region of interest" description="Disordered" evidence="1">
    <location>
        <begin position="1"/>
        <end position="25"/>
    </location>
</feature>
<dbReference type="RefSeq" id="WP_110807375.1">
    <property type="nucleotide sequence ID" value="NZ_QJTK01000029.1"/>
</dbReference>
<evidence type="ECO:0000313" key="5">
    <source>
        <dbReference type="Proteomes" id="UP000247727"/>
    </source>
</evidence>
<dbReference type="Pfam" id="PF13817">
    <property type="entry name" value="DDE_Tnp_IS66_C"/>
    <property type="match status" value="1"/>
</dbReference>
<dbReference type="NCBIfam" id="NF033517">
    <property type="entry name" value="transpos_IS66"/>
    <property type="match status" value="1"/>
</dbReference>
<keyword evidence="5" id="KW-1185">Reference proteome</keyword>
<reference evidence="4 5" key="1">
    <citation type="submission" date="2018-06" db="EMBL/GenBank/DDBJ databases">
        <title>Genomic Encyclopedia of Type Strains, Phase III (KMG-III): the genomes of soil and plant-associated and newly described type strains.</title>
        <authorList>
            <person name="Whitman W."/>
        </authorList>
    </citation>
    <scope>NUCLEOTIDE SEQUENCE [LARGE SCALE GENOMIC DNA]</scope>
    <source>
        <strain evidence="4 5">JA737</strain>
    </source>
</reference>
<dbReference type="OrthoDB" id="9800877at2"/>
<dbReference type="PANTHER" id="PTHR33678:SF1">
    <property type="entry name" value="BLL1576 PROTEIN"/>
    <property type="match status" value="1"/>
</dbReference>
<dbReference type="AlphaFoldDB" id="A0A318TNG2"/>
<feature type="domain" description="Transposase IS66 C-terminal" evidence="3">
    <location>
        <begin position="517"/>
        <end position="555"/>
    </location>
</feature>
<sequence>MTDEPLNGEILPPEEEDPPHGEGTETFTGKLSATSQIINEISEIALSLPDKYRWERNALNVCVRALHMEHMASQERLQGARRKISALKSDLRRTTEHLSMLKSKMWGESSEKDREAIEDDETDLADIPDFEPEKPEKKKGRGVTKLPDDLERRHVDHFPPERHCTCGREMKSIGVETRERLVTIPERQVVEVHHYHTCACNRTICKENKPMSAKAERYIMRGRKADLDTVIEYSLQKFYEAKTVYRQERRLLDAGCNVTRQHLGRLTTHLAGFLEPVCDEIWKHATAGHSAMMDETPLRVQAEGKCELGYLWAICRDERGWNPDARPAVYFRYAPSRGGQVAKEMLEGALIDTLQTDGYAGYNGVRRAPGQNDGVDIQRCVAHARRQFTDAQKVAPSTLAKRVLKRIGGIYAVEKRAKGLPPAQREAMRFAEALPALKAIREELLKAEPDLPKGKLKNAANYFLNAWEDLIRYVFDGRLEIDNNPVERCMRLIGVTRNNSLFAGSHAAAENWAIFYTLIETARLNDVDPFKYVRWVVGEIEKGRELTDYSRLMPWDYKAVAPALANPPKKAA</sequence>
<dbReference type="InterPro" id="IPR039552">
    <property type="entry name" value="IS66_C"/>
</dbReference>
<dbReference type="Proteomes" id="UP000247727">
    <property type="component" value="Unassembled WGS sequence"/>
</dbReference>
<feature type="region of interest" description="Disordered" evidence="1">
    <location>
        <begin position="105"/>
        <end position="144"/>
    </location>
</feature>
<dbReference type="PANTHER" id="PTHR33678">
    <property type="entry name" value="BLL1576 PROTEIN"/>
    <property type="match status" value="1"/>
</dbReference>